<dbReference type="InterPro" id="IPR052913">
    <property type="entry name" value="Glycopeptide_resist_protein"/>
</dbReference>
<reference evidence="1" key="1">
    <citation type="submission" date="2019-08" db="EMBL/GenBank/DDBJ databases">
        <authorList>
            <person name="Kucharzyk K."/>
            <person name="Murdoch R.W."/>
            <person name="Higgins S."/>
            <person name="Loffler F."/>
        </authorList>
    </citation>
    <scope>NUCLEOTIDE SEQUENCE</scope>
</reference>
<dbReference type="PANTHER" id="PTHR35788">
    <property type="entry name" value="EXPORTED PROTEIN-RELATED"/>
    <property type="match status" value="1"/>
</dbReference>
<gene>
    <name evidence="1" type="ORF">SDC9_186178</name>
</gene>
<comment type="caution">
    <text evidence="1">The sequence shown here is derived from an EMBL/GenBank/DDBJ whole genome shotgun (WGS) entry which is preliminary data.</text>
</comment>
<name>A0A645HR80_9ZZZZ</name>
<dbReference type="AlphaFoldDB" id="A0A645HR80"/>
<dbReference type="PANTHER" id="PTHR35788:SF1">
    <property type="entry name" value="EXPORTED PROTEIN"/>
    <property type="match status" value="1"/>
</dbReference>
<evidence type="ECO:0000313" key="1">
    <source>
        <dbReference type="EMBL" id="MPN38654.1"/>
    </source>
</evidence>
<organism evidence="1">
    <name type="scientific">bioreactor metagenome</name>
    <dbReference type="NCBI Taxonomy" id="1076179"/>
    <lineage>
        <taxon>unclassified sequences</taxon>
        <taxon>metagenomes</taxon>
        <taxon>ecological metagenomes</taxon>
    </lineage>
</organism>
<sequence length="184" mass="20689">MEITYRRNHSSRSGYIDGGLDATINTGTIDFKWKNNTQSPVYVFTWVDTADYTVVCEIYGEPFPDTFDTIELSSELAETLPAPETVYEVQSWITQPYWMKYKSAKDGYIYKTYATYKKDGTVVETKEIATSKYNAHALTYYVWPGFLPGTALDPAYEIIQNADGSTALANPALLNPPVSDAQVQ</sequence>
<dbReference type="InterPro" id="IPR007391">
    <property type="entry name" value="Vancomycin_resist_VanW"/>
</dbReference>
<accession>A0A645HR80</accession>
<dbReference type="Pfam" id="PF04294">
    <property type="entry name" value="VanW"/>
    <property type="match status" value="1"/>
</dbReference>
<protein>
    <submittedName>
        <fullName evidence="1">Uncharacterized protein</fullName>
    </submittedName>
</protein>
<proteinExistence type="predicted"/>
<dbReference type="EMBL" id="VSSQ01094021">
    <property type="protein sequence ID" value="MPN38654.1"/>
    <property type="molecule type" value="Genomic_DNA"/>
</dbReference>